<dbReference type="Proteomes" id="UP000002274">
    <property type="component" value="Chromosome"/>
</dbReference>
<reference evidence="1 2" key="1">
    <citation type="journal article" date="2007" name="PLoS Genet.">
        <title>Patterns and implications of gene gain and loss in the evolution of Prochlorococcus.</title>
        <authorList>
            <person name="Kettler G.C."/>
            <person name="Martiny A.C."/>
            <person name="Huang K."/>
            <person name="Zucker J."/>
            <person name="Coleman M.L."/>
            <person name="Rodrigue S."/>
            <person name="Chen F."/>
            <person name="Lapidus A."/>
            <person name="Ferriera S."/>
            <person name="Johnson J."/>
            <person name="Steglich C."/>
            <person name="Church G.M."/>
            <person name="Richardson P."/>
            <person name="Chisholm S.W."/>
        </authorList>
    </citation>
    <scope>NUCLEOTIDE SEQUENCE [LARGE SCALE GENOMIC DNA]</scope>
    <source>
        <strain evidence="1 2">MIT 9303</strain>
    </source>
</reference>
<protein>
    <submittedName>
        <fullName evidence="1">Uncharacterized protein</fullName>
    </submittedName>
</protein>
<evidence type="ECO:0000313" key="2">
    <source>
        <dbReference type="Proteomes" id="UP000002274"/>
    </source>
</evidence>
<dbReference type="EMBL" id="CP000554">
    <property type="protein sequence ID" value="ABM77243.1"/>
    <property type="molecule type" value="Genomic_DNA"/>
</dbReference>
<dbReference type="AlphaFoldDB" id="A2C6Y3"/>
<sequence>MAFHRVVASPGGDLWEHRQQAFQQCLVAAGWGVGAGAKQGDGALMLAHGSRV</sequence>
<evidence type="ECO:0000313" key="1">
    <source>
        <dbReference type="EMBL" id="ABM77243.1"/>
    </source>
</evidence>
<organism evidence="1 2">
    <name type="scientific">Prochlorococcus marinus (strain MIT 9303)</name>
    <dbReference type="NCBI Taxonomy" id="59922"/>
    <lineage>
        <taxon>Bacteria</taxon>
        <taxon>Bacillati</taxon>
        <taxon>Cyanobacteriota</taxon>
        <taxon>Cyanophyceae</taxon>
        <taxon>Synechococcales</taxon>
        <taxon>Prochlorococcaceae</taxon>
        <taxon>Prochlorococcus</taxon>
    </lineage>
</organism>
<dbReference type="KEGG" id="pmf:P9303_04911"/>
<dbReference type="HOGENOM" id="CLU_3083494_0_0_3"/>
<name>A2C6Y3_PROM3</name>
<proteinExistence type="predicted"/>
<gene>
    <name evidence="1" type="ordered locus">P9303_04911</name>
</gene>
<accession>A2C6Y3</accession>